<dbReference type="EMBL" id="JAVIZX010000001">
    <property type="protein sequence ID" value="MDR6215701.1"/>
    <property type="molecule type" value="Genomic_DNA"/>
</dbReference>
<dbReference type="InterPro" id="IPR005302">
    <property type="entry name" value="MoCF_Sase_C"/>
</dbReference>
<dbReference type="SUPFAM" id="SSF50800">
    <property type="entry name" value="PK beta-barrel domain-like"/>
    <property type="match status" value="1"/>
</dbReference>
<gene>
    <name evidence="2" type="ORF">QE399_003390</name>
</gene>
<dbReference type="Pfam" id="PF03473">
    <property type="entry name" value="MOSC"/>
    <property type="match status" value="1"/>
</dbReference>
<reference evidence="2 3" key="1">
    <citation type="submission" date="2023-08" db="EMBL/GenBank/DDBJ databases">
        <title>Functional and genomic diversity of the sorghum phyllosphere microbiome.</title>
        <authorList>
            <person name="Shade A."/>
        </authorList>
    </citation>
    <scope>NUCLEOTIDE SEQUENCE [LARGE SCALE GENOMIC DNA]</scope>
    <source>
        <strain evidence="2 3">SORGH_AS_0335</strain>
    </source>
</reference>
<proteinExistence type="predicted"/>
<keyword evidence="3" id="KW-1185">Reference proteome</keyword>
<evidence type="ECO:0000259" key="1">
    <source>
        <dbReference type="PROSITE" id="PS51340"/>
    </source>
</evidence>
<name>A0ABU1IEQ5_9BURK</name>
<evidence type="ECO:0000313" key="3">
    <source>
        <dbReference type="Proteomes" id="UP001267710"/>
    </source>
</evidence>
<dbReference type="PANTHER" id="PTHR36930">
    <property type="entry name" value="METAL-SULFUR CLUSTER BIOSYNTHESIS PROTEINS YUAD-RELATED"/>
    <property type="match status" value="1"/>
</dbReference>
<dbReference type="InterPro" id="IPR011037">
    <property type="entry name" value="Pyrv_Knase-like_insert_dom_sf"/>
</dbReference>
<protein>
    <submittedName>
        <fullName evidence="2">MOSC domain-containing protein YiiM</fullName>
    </submittedName>
</protein>
<sequence length="191" mass="20154">MAAAPLHTTVLAVHRDAAHQFSKETVPAIVLEAGLGVAGDAHHGRTVQHRSRAKVDPHQPNLRQVHLITASLLSHLVDQGFVVAAGELGENITLQSAPGLQWEELIALPVGTQLHFAQGAVVELTGLRNPCSQIDRFQRGLMAAMLDKDAAGNVVRKTGVMGIVLAGGTVAGGDTVQVVLPALPHRPMERV</sequence>
<feature type="domain" description="MOSC" evidence="1">
    <location>
        <begin position="24"/>
        <end position="179"/>
    </location>
</feature>
<organism evidence="2 3">
    <name type="scientific">Paracidovorax wautersii</name>
    <dbReference type="NCBI Taxonomy" id="1177982"/>
    <lineage>
        <taxon>Bacteria</taxon>
        <taxon>Pseudomonadati</taxon>
        <taxon>Pseudomonadota</taxon>
        <taxon>Betaproteobacteria</taxon>
        <taxon>Burkholderiales</taxon>
        <taxon>Comamonadaceae</taxon>
        <taxon>Paracidovorax</taxon>
    </lineage>
</organism>
<dbReference type="InterPro" id="IPR052716">
    <property type="entry name" value="MOSC_domain"/>
</dbReference>
<evidence type="ECO:0000313" key="2">
    <source>
        <dbReference type="EMBL" id="MDR6215701.1"/>
    </source>
</evidence>
<dbReference type="Gene3D" id="2.40.33.20">
    <property type="entry name" value="PK beta-barrel domain-like"/>
    <property type="match status" value="1"/>
</dbReference>
<comment type="caution">
    <text evidence="2">The sequence shown here is derived from an EMBL/GenBank/DDBJ whole genome shotgun (WGS) entry which is preliminary data.</text>
</comment>
<dbReference type="PANTHER" id="PTHR36930:SF1">
    <property type="entry name" value="MOSC DOMAIN-CONTAINING PROTEIN"/>
    <property type="match status" value="1"/>
</dbReference>
<dbReference type="PROSITE" id="PS51340">
    <property type="entry name" value="MOSC"/>
    <property type="match status" value="1"/>
</dbReference>
<accession>A0ABU1IEQ5</accession>
<dbReference type="RefSeq" id="WP_309830543.1">
    <property type="nucleotide sequence ID" value="NZ_JAVIZX010000001.1"/>
</dbReference>
<dbReference type="Proteomes" id="UP001267710">
    <property type="component" value="Unassembled WGS sequence"/>
</dbReference>